<dbReference type="InterPro" id="IPR002575">
    <property type="entry name" value="Aminoglycoside_PTrfase"/>
</dbReference>
<name>A0AAT9FLD2_9BACT</name>
<dbReference type="InterPro" id="IPR011009">
    <property type="entry name" value="Kinase-like_dom_sf"/>
</dbReference>
<evidence type="ECO:0000259" key="1">
    <source>
        <dbReference type="Pfam" id="PF01636"/>
    </source>
</evidence>
<dbReference type="EMBL" id="AP026866">
    <property type="protein sequence ID" value="BDS06762.1"/>
    <property type="molecule type" value="Genomic_DNA"/>
</dbReference>
<proteinExistence type="predicted"/>
<accession>A0AAT9FLD2</accession>
<dbReference type="Pfam" id="PF01636">
    <property type="entry name" value="APH"/>
    <property type="match status" value="1"/>
</dbReference>
<gene>
    <name evidence="2" type="ORF">NT6N_18020</name>
</gene>
<evidence type="ECO:0000313" key="2">
    <source>
        <dbReference type="EMBL" id="BDS06762.1"/>
    </source>
</evidence>
<sequence length="371" mass="42056">MPIDYPEARKVLSWLGAEYDVCSSSEGWWLLSRRGSARFLIPTNPVSWANASRLVNGRLQRLAFSAALRFKKTIRTKTDVAAPGSNSRIDDWLRDATSAPTVHKAVYLGTPSVFAKDTIQCQSESGKILGYAKIPRTTRATQSIANEVNTLVELGERLPNETFFPKVLKHDQQISLQSTAPESHGNDPEQSVRDILLQLAGLSRQEIPWELSPAAAIIQSAHVALAKQGNSEWADSLKCENESIAKVFRSRPLPHHLSHGDFIPWNLHGRFVFDWEWAGLDLPWQDFLHYSLFPLLTQAKVPTEQSLQSHLKRGIHRMGLNQHDAFPGFDPQWTRVYLAKRFAFYSMSAIDNGDDPRNFRFLHNFHSLLHR</sequence>
<dbReference type="SUPFAM" id="SSF56112">
    <property type="entry name" value="Protein kinase-like (PK-like)"/>
    <property type="match status" value="1"/>
</dbReference>
<organism evidence="2">
    <name type="scientific">Oceaniferula spumae</name>
    <dbReference type="NCBI Taxonomy" id="2979115"/>
    <lineage>
        <taxon>Bacteria</taxon>
        <taxon>Pseudomonadati</taxon>
        <taxon>Verrucomicrobiota</taxon>
        <taxon>Verrucomicrobiia</taxon>
        <taxon>Verrucomicrobiales</taxon>
        <taxon>Verrucomicrobiaceae</taxon>
        <taxon>Oceaniferula</taxon>
    </lineage>
</organism>
<feature type="domain" description="Aminoglycoside phosphotransferase" evidence="1">
    <location>
        <begin position="133"/>
        <end position="289"/>
    </location>
</feature>
<dbReference type="KEGG" id="osu:NT6N_18020"/>
<reference evidence="2" key="1">
    <citation type="submission" date="2024-07" db="EMBL/GenBank/DDBJ databases">
        <title>Complete genome sequence of Verrucomicrobiaceae bacterium NT6N.</title>
        <authorList>
            <person name="Huang C."/>
            <person name="Takami H."/>
            <person name="Hamasaki K."/>
        </authorList>
    </citation>
    <scope>NUCLEOTIDE SEQUENCE</scope>
    <source>
        <strain evidence="2">NT6N</strain>
    </source>
</reference>
<dbReference type="AlphaFoldDB" id="A0AAT9FLD2"/>
<protein>
    <recommendedName>
        <fullName evidence="1">Aminoglycoside phosphotransferase domain-containing protein</fullName>
    </recommendedName>
</protein>